<sequence length="54" mass="6648">MKKKRCTKCNRTDVRFHKRKEAKDGLKSQCVECTKIYKKEYTKFMNNFRNRVKT</sequence>
<proteinExistence type="predicted"/>
<reference evidence="1" key="1">
    <citation type="journal article" date="2015" name="Nature">
        <title>Complex archaea that bridge the gap between prokaryotes and eukaryotes.</title>
        <authorList>
            <person name="Spang A."/>
            <person name="Saw J.H."/>
            <person name="Jorgensen S.L."/>
            <person name="Zaremba-Niedzwiedzka K."/>
            <person name="Martijn J."/>
            <person name="Lind A.E."/>
            <person name="van Eijk R."/>
            <person name="Schleper C."/>
            <person name="Guy L."/>
            <person name="Ettema T.J."/>
        </authorList>
    </citation>
    <scope>NUCLEOTIDE SEQUENCE</scope>
</reference>
<organism evidence="1">
    <name type="scientific">marine sediment metagenome</name>
    <dbReference type="NCBI Taxonomy" id="412755"/>
    <lineage>
        <taxon>unclassified sequences</taxon>
        <taxon>metagenomes</taxon>
        <taxon>ecological metagenomes</taxon>
    </lineage>
</organism>
<protein>
    <submittedName>
        <fullName evidence="1">Uncharacterized protein</fullName>
    </submittedName>
</protein>
<gene>
    <name evidence="1" type="ORF">LCGC14_1596650</name>
</gene>
<dbReference type="EMBL" id="LAZR01012749">
    <property type="protein sequence ID" value="KKM25272.1"/>
    <property type="molecule type" value="Genomic_DNA"/>
</dbReference>
<evidence type="ECO:0000313" key="1">
    <source>
        <dbReference type="EMBL" id="KKM25272.1"/>
    </source>
</evidence>
<name>A0A0F9ICS5_9ZZZZ</name>
<comment type="caution">
    <text evidence="1">The sequence shown here is derived from an EMBL/GenBank/DDBJ whole genome shotgun (WGS) entry which is preliminary data.</text>
</comment>
<accession>A0A0F9ICS5</accession>
<dbReference type="AlphaFoldDB" id="A0A0F9ICS5"/>